<dbReference type="Proteomes" id="UP000677436">
    <property type="component" value="Chromosome"/>
</dbReference>
<reference evidence="1" key="1">
    <citation type="journal article" date="2013" name="Int. J. Syst. Evol. Microbiol.">
        <title>Polycladomyces abyssicola gen. nov., sp. nov., a thermophilic filamentous bacterium isolated from hemipelagic sediment.</title>
        <authorList>
            <person name="Tsubouchi T."/>
            <person name="Shimane Y."/>
            <person name="Mori K."/>
            <person name="Usui K."/>
            <person name="Hiraki T."/>
            <person name="Tame A."/>
            <person name="Uematsu K."/>
            <person name="Maruyama T."/>
            <person name="Hatada Y."/>
        </authorList>
    </citation>
    <scope>NUCLEOTIDE SEQUENCE</scope>
    <source>
        <strain evidence="1">JIR-001</strain>
    </source>
</reference>
<gene>
    <name evidence="1" type="ORF">JIR001_08270</name>
</gene>
<dbReference type="KEGG" id="pabs:JIR001_08270"/>
<accession>A0A8D5ZK14</accession>
<keyword evidence="2" id="KW-1185">Reference proteome</keyword>
<organism evidence="1 2">
    <name type="scientific">Polycladomyces abyssicola</name>
    <dbReference type="NCBI Taxonomy" id="1125966"/>
    <lineage>
        <taxon>Bacteria</taxon>
        <taxon>Bacillati</taxon>
        <taxon>Bacillota</taxon>
        <taxon>Bacilli</taxon>
        <taxon>Bacillales</taxon>
        <taxon>Thermoactinomycetaceae</taxon>
        <taxon>Polycladomyces</taxon>
    </lineage>
</organism>
<protein>
    <submittedName>
        <fullName evidence="1">Uncharacterized protein</fullName>
    </submittedName>
</protein>
<dbReference type="AlphaFoldDB" id="A0A8D5ZK14"/>
<proteinExistence type="predicted"/>
<dbReference type="RefSeq" id="WP_212774327.1">
    <property type="nucleotide sequence ID" value="NZ_AP024601.1"/>
</dbReference>
<evidence type="ECO:0000313" key="2">
    <source>
        <dbReference type="Proteomes" id="UP000677436"/>
    </source>
</evidence>
<name>A0A8D5ZK14_9BACL</name>
<reference evidence="1" key="2">
    <citation type="journal article" date="2021" name="Microbiol. Resour. Announc.">
        <title>Complete Genome Sequence of Polycladomyces abyssicola JIR-001T, Isolated from Hemipelagic Sediment in Deep Seawater.</title>
        <authorList>
            <person name="Tsubouchi T."/>
            <person name="Kaneko Y."/>
        </authorList>
    </citation>
    <scope>NUCLEOTIDE SEQUENCE</scope>
    <source>
        <strain evidence="1">JIR-001</strain>
    </source>
</reference>
<evidence type="ECO:0000313" key="1">
    <source>
        <dbReference type="EMBL" id="BCU81044.1"/>
    </source>
</evidence>
<dbReference type="EMBL" id="AP024601">
    <property type="protein sequence ID" value="BCU81044.1"/>
    <property type="molecule type" value="Genomic_DNA"/>
</dbReference>
<sequence length="82" mass="9867">MFQSPELNEDYIAEMEYIMQRALYEDMAEVVTYATIYGPEQFCGFITKVNPYEKWLEIANRDCRKIIRFEDLLRLEEAQEDV</sequence>